<reference evidence="1 2" key="1">
    <citation type="submission" date="2021-03" db="EMBL/GenBank/DDBJ databases">
        <authorList>
            <person name="King G.J."/>
            <person name="Bancroft I."/>
            <person name="Baten A."/>
            <person name="Bloomfield J."/>
            <person name="Borpatragohain P."/>
            <person name="He Z."/>
            <person name="Irish N."/>
            <person name="Irwin J."/>
            <person name="Liu K."/>
            <person name="Mauleon R.P."/>
            <person name="Moore J."/>
            <person name="Morris R."/>
            <person name="Ostergaard L."/>
            <person name="Wang B."/>
            <person name="Wells R."/>
        </authorList>
    </citation>
    <scope>NUCLEOTIDE SEQUENCE [LARGE SCALE GENOMIC DNA]</scope>
    <source>
        <strain evidence="1">R-o-18</strain>
        <tissue evidence="1">Leaf</tissue>
    </source>
</reference>
<dbReference type="EMBL" id="JADBGQ010000002">
    <property type="protein sequence ID" value="KAG5410554.1"/>
    <property type="molecule type" value="Genomic_DNA"/>
</dbReference>
<accession>A0ABQ7NI66</accession>
<evidence type="ECO:0000313" key="1">
    <source>
        <dbReference type="EMBL" id="KAG5410554.1"/>
    </source>
</evidence>
<gene>
    <name evidence="1" type="primary">A02g506200.1_BraROA</name>
    <name evidence="1" type="ORF">IGI04_006873</name>
</gene>
<evidence type="ECO:0000313" key="2">
    <source>
        <dbReference type="Proteomes" id="UP000823674"/>
    </source>
</evidence>
<organism evidence="1 2">
    <name type="scientific">Brassica rapa subsp. trilocularis</name>
    <dbReference type="NCBI Taxonomy" id="1813537"/>
    <lineage>
        <taxon>Eukaryota</taxon>
        <taxon>Viridiplantae</taxon>
        <taxon>Streptophyta</taxon>
        <taxon>Embryophyta</taxon>
        <taxon>Tracheophyta</taxon>
        <taxon>Spermatophyta</taxon>
        <taxon>Magnoliopsida</taxon>
        <taxon>eudicotyledons</taxon>
        <taxon>Gunneridae</taxon>
        <taxon>Pentapetalae</taxon>
        <taxon>rosids</taxon>
        <taxon>malvids</taxon>
        <taxon>Brassicales</taxon>
        <taxon>Brassicaceae</taxon>
        <taxon>Brassiceae</taxon>
        <taxon>Brassica</taxon>
    </lineage>
</organism>
<name>A0ABQ7NI66_BRACM</name>
<dbReference type="Proteomes" id="UP000823674">
    <property type="component" value="Chromosome A02"/>
</dbReference>
<comment type="caution">
    <text evidence="1">The sequence shown here is derived from an EMBL/GenBank/DDBJ whole genome shotgun (WGS) entry which is preliminary data.</text>
</comment>
<protein>
    <submittedName>
        <fullName evidence="1">Uncharacterized protein</fullName>
    </submittedName>
</protein>
<keyword evidence="2" id="KW-1185">Reference proteome</keyword>
<sequence length="79" mass="9655">MPYLHIFRRRLDVSELRVHVYPIDSVCPELPPFFTITTRRNKIEESKLEKLCNLFYNKLSECCFMLKPTILTRSYWPWM</sequence>
<proteinExistence type="predicted"/>